<organism evidence="2 3">
    <name type="scientific">Microscilla marina ATCC 23134</name>
    <dbReference type="NCBI Taxonomy" id="313606"/>
    <lineage>
        <taxon>Bacteria</taxon>
        <taxon>Pseudomonadati</taxon>
        <taxon>Bacteroidota</taxon>
        <taxon>Cytophagia</taxon>
        <taxon>Cytophagales</taxon>
        <taxon>Microscillaceae</taxon>
        <taxon>Microscilla</taxon>
    </lineage>
</organism>
<dbReference type="PANTHER" id="PTHR14237:SF19">
    <property type="entry name" value="MITOCHONDRIAL AMIDOXIME REDUCING COMPONENT 1"/>
    <property type="match status" value="1"/>
</dbReference>
<dbReference type="InterPro" id="IPR005303">
    <property type="entry name" value="MOCOS_middle"/>
</dbReference>
<dbReference type="Pfam" id="PF03476">
    <property type="entry name" value="MOSC_N"/>
    <property type="match status" value="1"/>
</dbReference>
<dbReference type="GO" id="GO:0003824">
    <property type="term" value="F:catalytic activity"/>
    <property type="evidence" value="ECO:0007669"/>
    <property type="project" value="InterPro"/>
</dbReference>
<proteinExistence type="predicted"/>
<protein>
    <submittedName>
        <fullName evidence="2">Oxidoreductase</fullName>
    </submittedName>
</protein>
<comment type="caution">
    <text evidence="2">The sequence shown here is derived from an EMBL/GenBank/DDBJ whole genome shotgun (WGS) entry which is preliminary data.</text>
</comment>
<dbReference type="GO" id="GO:0030170">
    <property type="term" value="F:pyridoxal phosphate binding"/>
    <property type="evidence" value="ECO:0007669"/>
    <property type="project" value="InterPro"/>
</dbReference>
<keyword evidence="3" id="KW-1185">Reference proteome</keyword>
<evidence type="ECO:0000313" key="2">
    <source>
        <dbReference type="EMBL" id="EAY25851.1"/>
    </source>
</evidence>
<dbReference type="AlphaFoldDB" id="A1ZUU7"/>
<name>A1ZUU7_MICM2</name>
<dbReference type="SUPFAM" id="SSF141673">
    <property type="entry name" value="MOSC N-terminal domain-like"/>
    <property type="match status" value="1"/>
</dbReference>
<dbReference type="EMBL" id="AAWS01000042">
    <property type="protein sequence ID" value="EAY25851.1"/>
    <property type="molecule type" value="Genomic_DNA"/>
</dbReference>
<evidence type="ECO:0000259" key="1">
    <source>
        <dbReference type="PROSITE" id="PS51340"/>
    </source>
</evidence>
<dbReference type="OrthoDB" id="581532at2"/>
<dbReference type="PROSITE" id="PS51340">
    <property type="entry name" value="MOSC"/>
    <property type="match status" value="1"/>
</dbReference>
<reference evidence="2 3" key="1">
    <citation type="submission" date="2007-01" db="EMBL/GenBank/DDBJ databases">
        <authorList>
            <person name="Haygood M."/>
            <person name="Podell S."/>
            <person name="Anderson C."/>
            <person name="Hopkinson B."/>
            <person name="Roe K."/>
            <person name="Barbeau K."/>
            <person name="Gaasterland T."/>
            <person name="Ferriera S."/>
            <person name="Johnson J."/>
            <person name="Kravitz S."/>
            <person name="Beeson K."/>
            <person name="Sutton G."/>
            <person name="Rogers Y.-H."/>
            <person name="Friedman R."/>
            <person name="Frazier M."/>
            <person name="Venter J.C."/>
        </authorList>
    </citation>
    <scope>NUCLEOTIDE SEQUENCE [LARGE SCALE GENOMIC DNA]</scope>
    <source>
        <strain evidence="2 3">ATCC 23134</strain>
    </source>
</reference>
<dbReference type="SUPFAM" id="SSF50800">
    <property type="entry name" value="PK beta-barrel domain-like"/>
    <property type="match status" value="1"/>
</dbReference>
<dbReference type="GO" id="GO:0030151">
    <property type="term" value="F:molybdenum ion binding"/>
    <property type="evidence" value="ECO:0007669"/>
    <property type="project" value="InterPro"/>
</dbReference>
<evidence type="ECO:0000313" key="3">
    <source>
        <dbReference type="Proteomes" id="UP000004095"/>
    </source>
</evidence>
<dbReference type="InterPro" id="IPR011037">
    <property type="entry name" value="Pyrv_Knase-like_insert_dom_sf"/>
</dbReference>
<accession>A1ZUU7</accession>
<feature type="domain" description="MOSC" evidence="1">
    <location>
        <begin position="129"/>
        <end position="264"/>
    </location>
</feature>
<sequence length="272" mass="30421">MSITLANLYTYPVKSIPGVSHRFAEVQDRGLELDRRWMIVDSEGVAITQRQYPKIALLKQTVTEQGLVFEAPGMSLLRVLFGENTGKSTAVNIWKDTCNALVVSSMADVWFSDFLGATCQLVYMPDTTQRLVEKAYNINQHITSFSDAYPFLLISEASLADLNSRMEKPVPMNRFRPNLVVSGTDAFAEDTWKKIKVGEIIFHVVKPCARCVLTTVDQATGIKGIEPLRTLSQYRKVGTKVMFGQNLLPENKGQLSIGDKVEVLEIKDRVEA</sequence>
<dbReference type="Pfam" id="PF03473">
    <property type="entry name" value="MOSC"/>
    <property type="match status" value="1"/>
</dbReference>
<dbReference type="PANTHER" id="PTHR14237">
    <property type="entry name" value="MOLYBDOPTERIN COFACTOR SULFURASE MOSC"/>
    <property type="match status" value="1"/>
</dbReference>
<dbReference type="Proteomes" id="UP000004095">
    <property type="component" value="Unassembled WGS sequence"/>
</dbReference>
<dbReference type="RefSeq" id="WP_002702038.1">
    <property type="nucleotide sequence ID" value="NZ_AAWS01000042.1"/>
</dbReference>
<dbReference type="eggNOG" id="COG3217">
    <property type="taxonomic scope" value="Bacteria"/>
</dbReference>
<dbReference type="InterPro" id="IPR005302">
    <property type="entry name" value="MoCF_Sase_C"/>
</dbReference>
<gene>
    <name evidence="2" type="ORF">M23134_07663</name>
</gene>